<evidence type="ECO:0000313" key="4">
    <source>
        <dbReference type="EMBL" id="MFC4134526.1"/>
    </source>
</evidence>
<comment type="similarity">
    <text evidence="1 3">Belongs to the short-chain dehydrogenases/reductases (SDR) family.</text>
</comment>
<dbReference type="PRINTS" id="PR00081">
    <property type="entry name" value="GDHRDH"/>
</dbReference>
<evidence type="ECO:0000256" key="3">
    <source>
        <dbReference type="RuleBase" id="RU000363"/>
    </source>
</evidence>
<dbReference type="PROSITE" id="PS00061">
    <property type="entry name" value="ADH_SHORT"/>
    <property type="match status" value="1"/>
</dbReference>
<proteinExistence type="inferred from homology"/>
<organism evidence="4 5">
    <name type="scientific">Hamadaea flava</name>
    <dbReference type="NCBI Taxonomy" id="1742688"/>
    <lineage>
        <taxon>Bacteria</taxon>
        <taxon>Bacillati</taxon>
        <taxon>Actinomycetota</taxon>
        <taxon>Actinomycetes</taxon>
        <taxon>Micromonosporales</taxon>
        <taxon>Micromonosporaceae</taxon>
        <taxon>Hamadaea</taxon>
    </lineage>
</organism>
<sequence>MPTAIITGASRGLGLALTRTLSAAGWSVIADARHEADLVGATKALPNVVAVAGDVTDAEHRSVLIAQAERLGGLDLLVNNAGALGPSPLPPVGAVAGQALRDLFEVNVVAPVALTQAALPLLRTGRGVVLNVTSDAAVEAYEGWGAYGASKAALEHLGKVLGVEESAVTVWQVDPGDLRTRMHQDAFPGEDISDRPLPESVAPGLLGLLAQRPSSGRHKLADWIPTGVNA</sequence>
<protein>
    <submittedName>
        <fullName evidence="4">SDR family NAD(P)-dependent oxidoreductase</fullName>
        <ecNumber evidence="4">1.-.-.-</ecNumber>
    </submittedName>
</protein>
<dbReference type="PANTHER" id="PTHR43008:SF4">
    <property type="entry name" value="CHAIN DEHYDROGENASE, PUTATIVE (AFU_ORTHOLOGUE AFUA_4G08710)-RELATED"/>
    <property type="match status" value="1"/>
</dbReference>
<dbReference type="InterPro" id="IPR020904">
    <property type="entry name" value="Sc_DH/Rdtase_CS"/>
</dbReference>
<keyword evidence="5" id="KW-1185">Reference proteome</keyword>
<dbReference type="EC" id="1.-.-.-" evidence="4"/>
<gene>
    <name evidence="4" type="ORF">ACFOZ4_28280</name>
</gene>
<comment type="caution">
    <text evidence="4">The sequence shown here is derived from an EMBL/GenBank/DDBJ whole genome shotgun (WGS) entry which is preliminary data.</text>
</comment>
<name>A0ABV8LVU8_9ACTN</name>
<dbReference type="InterPro" id="IPR002347">
    <property type="entry name" value="SDR_fam"/>
</dbReference>
<dbReference type="CDD" id="cd05233">
    <property type="entry name" value="SDR_c"/>
    <property type="match status" value="1"/>
</dbReference>
<dbReference type="Gene3D" id="3.40.50.720">
    <property type="entry name" value="NAD(P)-binding Rossmann-like Domain"/>
    <property type="match status" value="1"/>
</dbReference>
<evidence type="ECO:0000313" key="5">
    <source>
        <dbReference type="Proteomes" id="UP001595816"/>
    </source>
</evidence>
<dbReference type="RefSeq" id="WP_253761325.1">
    <property type="nucleotide sequence ID" value="NZ_JAMZDZ010000001.1"/>
</dbReference>
<keyword evidence="2 4" id="KW-0560">Oxidoreductase</keyword>
<dbReference type="InterPro" id="IPR036291">
    <property type="entry name" value="NAD(P)-bd_dom_sf"/>
</dbReference>
<accession>A0ABV8LVU8</accession>
<dbReference type="Proteomes" id="UP001595816">
    <property type="component" value="Unassembled WGS sequence"/>
</dbReference>
<dbReference type="PRINTS" id="PR00080">
    <property type="entry name" value="SDRFAMILY"/>
</dbReference>
<dbReference type="Pfam" id="PF00106">
    <property type="entry name" value="adh_short"/>
    <property type="match status" value="1"/>
</dbReference>
<dbReference type="EMBL" id="JBHSAY010000015">
    <property type="protein sequence ID" value="MFC4134526.1"/>
    <property type="molecule type" value="Genomic_DNA"/>
</dbReference>
<dbReference type="PANTHER" id="PTHR43008">
    <property type="entry name" value="BENZIL REDUCTASE"/>
    <property type="match status" value="1"/>
</dbReference>
<evidence type="ECO:0000256" key="2">
    <source>
        <dbReference type="ARBA" id="ARBA00023002"/>
    </source>
</evidence>
<dbReference type="SUPFAM" id="SSF51735">
    <property type="entry name" value="NAD(P)-binding Rossmann-fold domains"/>
    <property type="match status" value="1"/>
</dbReference>
<reference evidence="5" key="1">
    <citation type="journal article" date="2019" name="Int. J. Syst. Evol. Microbiol.">
        <title>The Global Catalogue of Microorganisms (GCM) 10K type strain sequencing project: providing services to taxonomists for standard genome sequencing and annotation.</title>
        <authorList>
            <consortium name="The Broad Institute Genomics Platform"/>
            <consortium name="The Broad Institute Genome Sequencing Center for Infectious Disease"/>
            <person name="Wu L."/>
            <person name="Ma J."/>
        </authorList>
    </citation>
    <scope>NUCLEOTIDE SEQUENCE [LARGE SCALE GENOMIC DNA]</scope>
    <source>
        <strain evidence="5">CGMCC 4.7289</strain>
    </source>
</reference>
<dbReference type="GO" id="GO:0016491">
    <property type="term" value="F:oxidoreductase activity"/>
    <property type="evidence" value="ECO:0007669"/>
    <property type="project" value="UniProtKB-KW"/>
</dbReference>
<evidence type="ECO:0000256" key="1">
    <source>
        <dbReference type="ARBA" id="ARBA00006484"/>
    </source>
</evidence>